<evidence type="ECO:0008006" key="3">
    <source>
        <dbReference type="Google" id="ProtNLM"/>
    </source>
</evidence>
<dbReference type="AlphaFoldDB" id="A0A5J4W6L2"/>
<dbReference type="OrthoDB" id="19657at2759"/>
<proteinExistence type="predicted"/>
<name>A0A5J4W6L2_9EUKA</name>
<evidence type="ECO:0000313" key="1">
    <source>
        <dbReference type="EMBL" id="KAA6390322.1"/>
    </source>
</evidence>
<protein>
    <recommendedName>
        <fullName evidence="3">Alpha/beta hydrolase</fullName>
    </recommendedName>
</protein>
<dbReference type="Gene3D" id="3.40.50.1820">
    <property type="entry name" value="alpha/beta hydrolase"/>
    <property type="match status" value="1"/>
</dbReference>
<organism evidence="1 2">
    <name type="scientific">Streblomastix strix</name>
    <dbReference type="NCBI Taxonomy" id="222440"/>
    <lineage>
        <taxon>Eukaryota</taxon>
        <taxon>Metamonada</taxon>
        <taxon>Preaxostyla</taxon>
        <taxon>Oxymonadida</taxon>
        <taxon>Streblomastigidae</taxon>
        <taxon>Streblomastix</taxon>
    </lineage>
</organism>
<reference evidence="1 2" key="1">
    <citation type="submission" date="2019-03" db="EMBL/GenBank/DDBJ databases">
        <title>Single cell metagenomics reveals metabolic interactions within the superorganism composed of flagellate Streblomastix strix and complex community of Bacteroidetes bacteria on its surface.</title>
        <authorList>
            <person name="Treitli S.C."/>
            <person name="Kolisko M."/>
            <person name="Husnik F."/>
            <person name="Keeling P."/>
            <person name="Hampl V."/>
        </authorList>
    </citation>
    <scope>NUCLEOTIDE SEQUENCE [LARGE SCALE GENOMIC DNA]</scope>
    <source>
        <strain evidence="1">ST1C</strain>
    </source>
</reference>
<gene>
    <name evidence="1" type="ORF">EZS28_014153</name>
</gene>
<dbReference type="EMBL" id="SNRW01003260">
    <property type="protein sequence ID" value="KAA6390322.1"/>
    <property type="molecule type" value="Genomic_DNA"/>
</dbReference>
<accession>A0A5J4W6L2</accession>
<dbReference type="Proteomes" id="UP000324800">
    <property type="component" value="Unassembled WGS sequence"/>
</dbReference>
<evidence type="ECO:0000313" key="2">
    <source>
        <dbReference type="Proteomes" id="UP000324800"/>
    </source>
</evidence>
<dbReference type="SUPFAM" id="SSF53474">
    <property type="entry name" value="alpha/beta-Hydrolases"/>
    <property type="match status" value="1"/>
</dbReference>
<sequence>MQVQFPEYLQRFSNKTGVEGELAQRQKNAVYQNGIFESPDENDKFSLYYELYGQGPVKIIFIQGFGGDMDLYRRILIPMLEHPEIQICLYNNRGIYPSTTDKRNSMTIAMMAHDAYLLIRQTQ</sequence>
<comment type="caution">
    <text evidence="1">The sequence shown here is derived from an EMBL/GenBank/DDBJ whole genome shotgun (WGS) entry which is preliminary data.</text>
</comment>
<dbReference type="InterPro" id="IPR029058">
    <property type="entry name" value="AB_hydrolase_fold"/>
</dbReference>